<dbReference type="GO" id="GO:0070967">
    <property type="term" value="F:coenzyme F420 binding"/>
    <property type="evidence" value="ECO:0007669"/>
    <property type="project" value="TreeGrafter"/>
</dbReference>
<name>A0A5S4GXQ5_9ACTN</name>
<evidence type="ECO:0000313" key="4">
    <source>
        <dbReference type="EMBL" id="TMR37462.1"/>
    </source>
</evidence>
<dbReference type="InterPro" id="IPR011576">
    <property type="entry name" value="Pyridox_Oxase_N"/>
</dbReference>
<proteinExistence type="predicted"/>
<dbReference type="InterPro" id="IPR024031">
    <property type="entry name" value="MSMEG_5819/OxyR"/>
</dbReference>
<dbReference type="NCBIfam" id="TIGR04023">
    <property type="entry name" value="PPOX_MSMEG_5819"/>
    <property type="match status" value="1"/>
</dbReference>
<evidence type="ECO:0000256" key="1">
    <source>
        <dbReference type="ARBA" id="ARBA00023002"/>
    </source>
</evidence>
<dbReference type="Gene3D" id="2.30.110.10">
    <property type="entry name" value="Electron Transport, Fmn-binding Protein, Chain A"/>
    <property type="match status" value="1"/>
</dbReference>
<protein>
    <submittedName>
        <fullName evidence="4">PPOX class F420-dependent oxidoreductase</fullName>
        <ecNumber evidence="4">1.-.-.-</ecNumber>
    </submittedName>
</protein>
<comment type="caution">
    <text evidence="4">The sequence shown here is derived from an EMBL/GenBank/DDBJ whole genome shotgun (WGS) entry which is preliminary data.</text>
</comment>
<accession>A0A5S4GXQ5</accession>
<dbReference type="EC" id="1.-.-.-" evidence="4"/>
<evidence type="ECO:0000313" key="5">
    <source>
        <dbReference type="Proteomes" id="UP000306628"/>
    </source>
</evidence>
<dbReference type="Proteomes" id="UP000306628">
    <property type="component" value="Unassembled WGS sequence"/>
</dbReference>
<reference evidence="4 5" key="1">
    <citation type="submission" date="2019-05" db="EMBL/GenBank/DDBJ databases">
        <title>Draft genome sequence of Nonomuraea zeae DSM 100528.</title>
        <authorList>
            <person name="Saricaoglu S."/>
            <person name="Isik K."/>
        </authorList>
    </citation>
    <scope>NUCLEOTIDE SEQUENCE [LARGE SCALE GENOMIC DNA]</scope>
    <source>
        <strain evidence="4 5">DSM 100528</strain>
    </source>
</reference>
<dbReference type="InterPro" id="IPR012349">
    <property type="entry name" value="Split_barrel_FMN-bd"/>
</dbReference>
<feature type="domain" description="Pyridoxamine 5'-phosphate oxidase N-terminal" evidence="3">
    <location>
        <begin position="9"/>
        <end position="104"/>
    </location>
</feature>
<gene>
    <name evidence="4" type="ORF">ETD85_07680</name>
</gene>
<dbReference type="PANTHER" id="PTHR35176:SF6">
    <property type="entry name" value="HEME OXYGENASE HI_0854-RELATED"/>
    <property type="match status" value="1"/>
</dbReference>
<dbReference type="AlphaFoldDB" id="A0A5S4GXQ5"/>
<feature type="region of interest" description="Disordered" evidence="2">
    <location>
        <begin position="134"/>
        <end position="156"/>
    </location>
</feature>
<evidence type="ECO:0000259" key="3">
    <source>
        <dbReference type="Pfam" id="PF01243"/>
    </source>
</evidence>
<dbReference type="Pfam" id="PF01243">
    <property type="entry name" value="PNPOx_N"/>
    <property type="match status" value="1"/>
</dbReference>
<sequence length="156" mass="16694">MIFTDAELGYLSEHPLGRLATIGPGGAPHVQPVVVWVNAGTGTIDVGGPELARSQKFRNARADPRVSLVVDDQAETPNSIGQTGRGIEIRGSVEIVSLDPPLHPAFDSETLRIHPHRIVAWNIDAPIPDASGRPAHLHGYNSRDISRQPLLDGDPA</sequence>
<dbReference type="GO" id="GO:0016627">
    <property type="term" value="F:oxidoreductase activity, acting on the CH-CH group of donors"/>
    <property type="evidence" value="ECO:0007669"/>
    <property type="project" value="TreeGrafter"/>
</dbReference>
<dbReference type="SUPFAM" id="SSF50475">
    <property type="entry name" value="FMN-binding split barrel"/>
    <property type="match status" value="1"/>
</dbReference>
<dbReference type="GO" id="GO:0005829">
    <property type="term" value="C:cytosol"/>
    <property type="evidence" value="ECO:0007669"/>
    <property type="project" value="TreeGrafter"/>
</dbReference>
<organism evidence="4 5">
    <name type="scientific">Nonomuraea zeae</name>
    <dbReference type="NCBI Taxonomy" id="1642303"/>
    <lineage>
        <taxon>Bacteria</taxon>
        <taxon>Bacillati</taxon>
        <taxon>Actinomycetota</taxon>
        <taxon>Actinomycetes</taxon>
        <taxon>Streptosporangiales</taxon>
        <taxon>Streptosporangiaceae</taxon>
        <taxon>Nonomuraea</taxon>
    </lineage>
</organism>
<dbReference type="RefSeq" id="WP_138688911.1">
    <property type="nucleotide sequence ID" value="NZ_JBHSAZ010000089.1"/>
</dbReference>
<dbReference type="PANTHER" id="PTHR35176">
    <property type="entry name" value="HEME OXYGENASE HI_0854-RELATED"/>
    <property type="match status" value="1"/>
</dbReference>
<dbReference type="EMBL" id="VCKX01000016">
    <property type="protein sequence ID" value="TMR37462.1"/>
    <property type="molecule type" value="Genomic_DNA"/>
</dbReference>
<dbReference type="OrthoDB" id="3693562at2"/>
<keyword evidence="1 4" id="KW-0560">Oxidoreductase</keyword>
<dbReference type="InterPro" id="IPR052019">
    <property type="entry name" value="F420H2_bilvrd_red/Heme_oxyg"/>
</dbReference>
<evidence type="ECO:0000256" key="2">
    <source>
        <dbReference type="SAM" id="MobiDB-lite"/>
    </source>
</evidence>
<keyword evidence="5" id="KW-1185">Reference proteome</keyword>